<accession>X1UZX3</accession>
<protein>
    <submittedName>
        <fullName evidence="1">Uncharacterized protein</fullName>
    </submittedName>
</protein>
<reference evidence="1" key="1">
    <citation type="journal article" date="2014" name="Front. Microbiol.">
        <title>High frequency of phylogenetically diverse reductive dehalogenase-homologous genes in deep subseafloor sedimentary metagenomes.</title>
        <authorList>
            <person name="Kawai M."/>
            <person name="Futagami T."/>
            <person name="Toyoda A."/>
            <person name="Takaki Y."/>
            <person name="Nishi S."/>
            <person name="Hori S."/>
            <person name="Arai W."/>
            <person name="Tsubouchi T."/>
            <person name="Morono Y."/>
            <person name="Uchiyama I."/>
            <person name="Ito T."/>
            <person name="Fujiyama A."/>
            <person name="Inagaki F."/>
            <person name="Takami H."/>
        </authorList>
    </citation>
    <scope>NUCLEOTIDE SEQUENCE</scope>
    <source>
        <strain evidence="1">Expedition CK06-06</strain>
    </source>
</reference>
<gene>
    <name evidence="1" type="ORF">S12H4_62991</name>
</gene>
<name>X1UZX3_9ZZZZ</name>
<comment type="caution">
    <text evidence="1">The sequence shown here is derived from an EMBL/GenBank/DDBJ whole genome shotgun (WGS) entry which is preliminary data.</text>
</comment>
<dbReference type="AlphaFoldDB" id="X1UZX3"/>
<proteinExistence type="predicted"/>
<evidence type="ECO:0000313" key="1">
    <source>
        <dbReference type="EMBL" id="GAJ23043.1"/>
    </source>
</evidence>
<feature type="non-terminal residue" evidence="1">
    <location>
        <position position="59"/>
    </location>
</feature>
<sequence>LVEVHPVSIGHILRSALGAPAEAVLASSAETEFCDCETVWEHDDYVITSKDPSDKKKGT</sequence>
<organism evidence="1">
    <name type="scientific">marine sediment metagenome</name>
    <dbReference type="NCBI Taxonomy" id="412755"/>
    <lineage>
        <taxon>unclassified sequences</taxon>
        <taxon>metagenomes</taxon>
        <taxon>ecological metagenomes</taxon>
    </lineage>
</organism>
<feature type="non-terminal residue" evidence="1">
    <location>
        <position position="1"/>
    </location>
</feature>
<dbReference type="EMBL" id="BARW01042557">
    <property type="protein sequence ID" value="GAJ23043.1"/>
    <property type="molecule type" value="Genomic_DNA"/>
</dbReference>